<organism evidence="3 4">
    <name type="scientific">Volvox reticuliferus</name>
    <dbReference type="NCBI Taxonomy" id="1737510"/>
    <lineage>
        <taxon>Eukaryota</taxon>
        <taxon>Viridiplantae</taxon>
        <taxon>Chlorophyta</taxon>
        <taxon>core chlorophytes</taxon>
        <taxon>Chlorophyceae</taxon>
        <taxon>CS clade</taxon>
        <taxon>Chlamydomonadales</taxon>
        <taxon>Volvocaceae</taxon>
        <taxon>Volvox</taxon>
    </lineage>
</organism>
<gene>
    <name evidence="3" type="ORF">Vretimale_14694</name>
</gene>
<evidence type="ECO:0000256" key="2">
    <source>
        <dbReference type="SAM" id="Phobius"/>
    </source>
</evidence>
<evidence type="ECO:0000313" key="3">
    <source>
        <dbReference type="EMBL" id="GIM11179.1"/>
    </source>
</evidence>
<feature type="region of interest" description="Disordered" evidence="1">
    <location>
        <begin position="317"/>
        <end position="345"/>
    </location>
</feature>
<feature type="compositionally biased region" description="Pro residues" evidence="1">
    <location>
        <begin position="259"/>
        <end position="270"/>
    </location>
</feature>
<keyword evidence="2" id="KW-1133">Transmembrane helix</keyword>
<keyword evidence="2" id="KW-0812">Transmembrane</keyword>
<sequence length="1036" mass="116027">MIVAALVAAAFISSGRKRSLNPPEQACLRRQRCDSEQDLEIGSEDGLEEGLVSHQAAANNINPLQQHAPPQPPNSPPITLPTPDASTFQAMMTSMLTSPMFLQQIAMAMQQLPQAQTTFVPPTQIPEASAVHQASPSPAPQPTPPPNPTAVNAPTDEQSYAMGANMFSRMRLRRQTSPSWLLVVLGIVALVALFGVTIAGATRQGRKRSLNPPEQACLRRQRCDSEQDLEIGSEDGLEEGLVSHQAAANNINPLQQHAPPQPPNSPPITLPTPDASTFQAMMTSMLTSPMFLQQIAMAMQQLPQAQTTFVPPTQIPEASAVHQASPSPAPQPTPPPNPTAVNAPTDEQSEWQWACACTDCDISTYIETKKQLELHMANVFKYAMMCPLCSCVYLGDKVLDKKWLFNHTKWYTLNANETIESLPGVRDCPHNRSWVQEKNGGTSVKICNKCHIAKTKVSDTNPRWNWLSFAKAPTQIVTFLRRWLPRQPFEVGRLFCIRLDWVCENLLKVQPGHMNPVFGEMTWYSVKIEFQGRGSAHAHFALMLADAQAVDRVNHEIIATTPDATRYPELHANPQRKMFWNQVAGLIPQCHMIHQCSNTTCKRHGTSCSKGFPRMCTPTPTLDPVLNRWEYMRLHTSDSYIVNYHPGLLFILGCHVHLQRGTDATWLNYLMKYQWKVDTHGSINIKASNLHAFGLPAEVSVGTLQSIAASLHAKVVSVNEAAWVLQDNDLARVSDNLKFVNINLDPPNLRSFVVNHGRHVADAYFDRPKDVHPEIDMATLVDWKTKYEIKPKNSNTQHPSFICALPNESCLFRRSSPLAPILRTLSPKDGEKFYYSEIMQSYAVRSHDEAFKREENLTKSWCEAAYLHGLFTDDQSLREHVRKPKYSWEGNMRDSALDFIDSEKPITTMLEIRNSIQNGNNKQQDDTYTTMKNSSTDNLSKHFMACIQRQYAPTVDQQVAQCLISQCEVDPDQHNILAILEQNMHKLWRIQGAGGHGKSHTLRAFIAKATSMGKINNPKVLLLPLLLASLVFFSYF</sequence>
<proteinExistence type="predicted"/>
<keyword evidence="2" id="KW-0472">Membrane</keyword>
<feature type="compositionally biased region" description="Pro residues" evidence="1">
    <location>
        <begin position="137"/>
        <end position="148"/>
    </location>
</feature>
<name>A0A8J4GP87_9CHLO</name>
<accession>A0A8J4GP87</accession>
<protein>
    <recommendedName>
        <fullName evidence="5">Helitron helicase-like domain-containing protein</fullName>
    </recommendedName>
</protein>
<feature type="region of interest" description="Disordered" evidence="1">
    <location>
        <begin position="63"/>
        <end position="85"/>
    </location>
</feature>
<dbReference type="EMBL" id="BNCQ01000037">
    <property type="protein sequence ID" value="GIM11179.1"/>
    <property type="molecule type" value="Genomic_DNA"/>
</dbReference>
<feature type="region of interest" description="Disordered" evidence="1">
    <location>
        <begin position="127"/>
        <end position="155"/>
    </location>
</feature>
<feature type="region of interest" description="Disordered" evidence="1">
    <location>
        <begin position="253"/>
        <end position="272"/>
    </location>
</feature>
<evidence type="ECO:0000313" key="4">
    <source>
        <dbReference type="Proteomes" id="UP000722791"/>
    </source>
</evidence>
<evidence type="ECO:0000256" key="1">
    <source>
        <dbReference type="SAM" id="MobiDB-lite"/>
    </source>
</evidence>
<feature type="compositionally biased region" description="Pro residues" evidence="1">
    <location>
        <begin position="69"/>
        <end position="80"/>
    </location>
</feature>
<comment type="caution">
    <text evidence="3">The sequence shown here is derived from an EMBL/GenBank/DDBJ whole genome shotgun (WGS) entry which is preliminary data.</text>
</comment>
<feature type="compositionally biased region" description="Pro residues" evidence="1">
    <location>
        <begin position="327"/>
        <end position="338"/>
    </location>
</feature>
<dbReference type="Proteomes" id="UP000722791">
    <property type="component" value="Unassembled WGS sequence"/>
</dbReference>
<evidence type="ECO:0008006" key="5">
    <source>
        <dbReference type="Google" id="ProtNLM"/>
    </source>
</evidence>
<dbReference type="AlphaFoldDB" id="A0A8J4GP87"/>
<feature type="transmembrane region" description="Helical" evidence="2">
    <location>
        <begin position="180"/>
        <end position="201"/>
    </location>
</feature>
<reference evidence="3" key="1">
    <citation type="journal article" date="2021" name="Proc. Natl. Acad. Sci. U.S.A.">
        <title>Three genomes in the algal genus Volvox reveal the fate of a haploid sex-determining region after a transition to homothallism.</title>
        <authorList>
            <person name="Yamamoto K."/>
            <person name="Hamaji T."/>
            <person name="Kawai-Toyooka H."/>
            <person name="Matsuzaki R."/>
            <person name="Takahashi F."/>
            <person name="Nishimura Y."/>
            <person name="Kawachi M."/>
            <person name="Noguchi H."/>
            <person name="Minakuchi Y."/>
            <person name="Umen J.G."/>
            <person name="Toyoda A."/>
            <person name="Nozaki H."/>
        </authorList>
    </citation>
    <scope>NUCLEOTIDE SEQUENCE</scope>
    <source>
        <strain evidence="3">NIES-3785</strain>
    </source>
</reference>